<evidence type="ECO:0000313" key="2">
    <source>
        <dbReference type="EMBL" id="KAF0699754.1"/>
    </source>
</evidence>
<dbReference type="EMBL" id="CAADRA010005177">
    <property type="protein sequence ID" value="VFT86560.1"/>
    <property type="molecule type" value="Genomic_DNA"/>
</dbReference>
<sequence>MVYPSRAHATLLALLGASAHAFECNPNDRQKPSLRHEGESCGGWCGSLGSCATGLHCDDNLFPLRFFPIGTPFNSVCRNATKDNLVWASLSWFTPGDASSAIFLDLSTDSDYAVVAKIVESSVAATPTFHFDPVVRVLSAKRCDTEYALVLERLATPPQRFLFTQPLDGSTSALRGIDGSLF</sequence>
<feature type="chain" id="PRO_5036116135" evidence="1">
    <location>
        <begin position="22"/>
        <end position="182"/>
    </location>
</feature>
<reference evidence="2" key="2">
    <citation type="submission" date="2019-06" db="EMBL/GenBank/DDBJ databases">
        <title>Genomics analysis of Aphanomyces spp. identifies a new class of oomycete effector associated with host adaptation.</title>
        <authorList>
            <person name="Gaulin E."/>
        </authorList>
    </citation>
    <scope>NUCLEOTIDE SEQUENCE</scope>
    <source>
        <strain evidence="2">CBS 578.67</strain>
    </source>
</reference>
<evidence type="ECO:0000313" key="3">
    <source>
        <dbReference type="EMBL" id="VFT86560.1"/>
    </source>
</evidence>
<accession>A0A485KNG2</accession>
<gene>
    <name evidence="3" type="primary">Aste57867_9681</name>
    <name evidence="2" type="ORF">As57867_009643</name>
    <name evidence="3" type="ORF">ASTE57867_9681</name>
</gene>
<proteinExistence type="predicted"/>
<keyword evidence="4" id="KW-1185">Reference proteome</keyword>
<organism evidence="3 4">
    <name type="scientific">Aphanomyces stellatus</name>
    <dbReference type="NCBI Taxonomy" id="120398"/>
    <lineage>
        <taxon>Eukaryota</taxon>
        <taxon>Sar</taxon>
        <taxon>Stramenopiles</taxon>
        <taxon>Oomycota</taxon>
        <taxon>Saprolegniomycetes</taxon>
        <taxon>Saprolegniales</taxon>
        <taxon>Verrucalvaceae</taxon>
        <taxon>Aphanomyces</taxon>
    </lineage>
</organism>
<evidence type="ECO:0000313" key="4">
    <source>
        <dbReference type="Proteomes" id="UP000332933"/>
    </source>
</evidence>
<protein>
    <submittedName>
        <fullName evidence="3">Aste57867_9681 protein</fullName>
    </submittedName>
</protein>
<evidence type="ECO:0000256" key="1">
    <source>
        <dbReference type="SAM" id="SignalP"/>
    </source>
</evidence>
<dbReference type="AlphaFoldDB" id="A0A485KNG2"/>
<keyword evidence="1" id="KW-0732">Signal</keyword>
<name>A0A485KNG2_9STRA</name>
<reference evidence="3 4" key="1">
    <citation type="submission" date="2019-03" db="EMBL/GenBank/DDBJ databases">
        <authorList>
            <person name="Gaulin E."/>
            <person name="Dumas B."/>
        </authorList>
    </citation>
    <scope>NUCLEOTIDE SEQUENCE [LARGE SCALE GENOMIC DNA]</scope>
    <source>
        <strain evidence="3">CBS 568.67</strain>
    </source>
</reference>
<dbReference type="Proteomes" id="UP000332933">
    <property type="component" value="Unassembled WGS sequence"/>
</dbReference>
<dbReference type="EMBL" id="VJMH01005156">
    <property type="protein sequence ID" value="KAF0699754.1"/>
    <property type="molecule type" value="Genomic_DNA"/>
</dbReference>
<feature type="signal peptide" evidence="1">
    <location>
        <begin position="1"/>
        <end position="21"/>
    </location>
</feature>
<dbReference type="OrthoDB" id="77904at2759"/>